<dbReference type="AlphaFoldDB" id="A0A1M7YIF1"/>
<evidence type="ECO:0000256" key="3">
    <source>
        <dbReference type="ARBA" id="ARBA00023163"/>
    </source>
</evidence>
<dbReference type="OrthoDB" id="5416964at2"/>
<dbReference type="Pfam" id="PF01614">
    <property type="entry name" value="IclR_C"/>
    <property type="match status" value="1"/>
</dbReference>
<dbReference type="Gene3D" id="3.30.450.40">
    <property type="match status" value="1"/>
</dbReference>
<dbReference type="Proteomes" id="UP000184603">
    <property type="component" value="Unassembled WGS sequence"/>
</dbReference>
<feature type="domain" description="HTH iclR-type" evidence="4">
    <location>
        <begin position="13"/>
        <end position="75"/>
    </location>
</feature>
<dbReference type="PROSITE" id="PS51078">
    <property type="entry name" value="ICLR_ED"/>
    <property type="match status" value="1"/>
</dbReference>
<dbReference type="RefSeq" id="WP_073615955.1">
    <property type="nucleotide sequence ID" value="NZ_FRFE01000035.1"/>
</dbReference>
<proteinExistence type="predicted"/>
<dbReference type="PANTHER" id="PTHR30136">
    <property type="entry name" value="HELIX-TURN-HELIX TRANSCRIPTIONAL REGULATOR, ICLR FAMILY"/>
    <property type="match status" value="1"/>
</dbReference>
<evidence type="ECO:0000259" key="5">
    <source>
        <dbReference type="PROSITE" id="PS51078"/>
    </source>
</evidence>
<dbReference type="Pfam" id="PF09339">
    <property type="entry name" value="HTH_IclR"/>
    <property type="match status" value="1"/>
</dbReference>
<feature type="domain" description="IclR-ED" evidence="5">
    <location>
        <begin position="76"/>
        <end position="261"/>
    </location>
</feature>
<dbReference type="GO" id="GO:0003677">
    <property type="term" value="F:DNA binding"/>
    <property type="evidence" value="ECO:0007669"/>
    <property type="project" value="UniProtKB-KW"/>
</dbReference>
<evidence type="ECO:0000256" key="2">
    <source>
        <dbReference type="ARBA" id="ARBA00023125"/>
    </source>
</evidence>
<accession>A0A1M7YIF1</accession>
<dbReference type="InterPro" id="IPR005471">
    <property type="entry name" value="Tscrpt_reg_IclR_N"/>
</dbReference>
<evidence type="ECO:0000256" key="1">
    <source>
        <dbReference type="ARBA" id="ARBA00023015"/>
    </source>
</evidence>
<dbReference type="STRING" id="1121416.SAMN02745220_04537"/>
<dbReference type="PANTHER" id="PTHR30136:SF35">
    <property type="entry name" value="HTH-TYPE TRANSCRIPTIONAL REGULATOR RV1719"/>
    <property type="match status" value="1"/>
</dbReference>
<evidence type="ECO:0000259" key="4">
    <source>
        <dbReference type="PROSITE" id="PS51077"/>
    </source>
</evidence>
<keyword evidence="7" id="KW-1185">Reference proteome</keyword>
<keyword evidence="2" id="KW-0238">DNA-binding</keyword>
<dbReference type="InterPro" id="IPR029016">
    <property type="entry name" value="GAF-like_dom_sf"/>
</dbReference>
<name>A0A1M7YIF1_9BACT</name>
<dbReference type="SMART" id="SM00346">
    <property type="entry name" value="HTH_ICLR"/>
    <property type="match status" value="1"/>
</dbReference>
<gene>
    <name evidence="6" type="ORF">SAMN02745220_04537</name>
</gene>
<keyword evidence="3" id="KW-0804">Transcription</keyword>
<sequence>MKNNDLTKPTYFVQSVDRAIDILECFTFSQKERTLNEIVQQTELNRTTVIRLLSHLMSRHYIKYDDRNRTYQLGTKLLELGGVALSSISLRKIAAPHLTRLRNDLGHTILLGERHGDNLIYIDKRDGKGGVLVVSSEIGRRRPLHFGMLGMVLMAYLPREEQEYLLKKDPLRPYTQVNITDKDSFLKVLSEIREKGYYVGREDAFDGVGGISAPIKDYRNKVVAALGFTMMLSLLDRPGVKEEMLEKVKEAALAISQDLGYIAD</sequence>
<dbReference type="InterPro" id="IPR036388">
    <property type="entry name" value="WH-like_DNA-bd_sf"/>
</dbReference>
<dbReference type="InterPro" id="IPR014757">
    <property type="entry name" value="Tscrpt_reg_IclR_C"/>
</dbReference>
<protein>
    <submittedName>
        <fullName evidence="6">Transcriptional regulator, IclR family</fullName>
    </submittedName>
</protein>
<keyword evidence="1" id="KW-0805">Transcription regulation</keyword>
<dbReference type="PROSITE" id="PS51077">
    <property type="entry name" value="HTH_ICLR"/>
    <property type="match status" value="1"/>
</dbReference>
<evidence type="ECO:0000313" key="7">
    <source>
        <dbReference type="Proteomes" id="UP000184603"/>
    </source>
</evidence>
<dbReference type="GO" id="GO:0045892">
    <property type="term" value="P:negative regulation of DNA-templated transcription"/>
    <property type="evidence" value="ECO:0007669"/>
    <property type="project" value="TreeGrafter"/>
</dbReference>
<evidence type="ECO:0000313" key="6">
    <source>
        <dbReference type="EMBL" id="SHO52380.1"/>
    </source>
</evidence>
<dbReference type="SUPFAM" id="SSF46785">
    <property type="entry name" value="Winged helix' DNA-binding domain"/>
    <property type="match status" value="1"/>
</dbReference>
<dbReference type="SUPFAM" id="SSF55781">
    <property type="entry name" value="GAF domain-like"/>
    <property type="match status" value="1"/>
</dbReference>
<dbReference type="InterPro" id="IPR036390">
    <property type="entry name" value="WH_DNA-bd_sf"/>
</dbReference>
<dbReference type="Gene3D" id="1.10.10.10">
    <property type="entry name" value="Winged helix-like DNA-binding domain superfamily/Winged helix DNA-binding domain"/>
    <property type="match status" value="1"/>
</dbReference>
<reference evidence="6 7" key="1">
    <citation type="submission" date="2016-12" db="EMBL/GenBank/DDBJ databases">
        <authorList>
            <person name="Song W.-J."/>
            <person name="Kurnit D.M."/>
        </authorList>
    </citation>
    <scope>NUCLEOTIDE SEQUENCE [LARGE SCALE GENOMIC DNA]</scope>
    <source>
        <strain evidence="6 7">DSM 18488</strain>
    </source>
</reference>
<organism evidence="6 7">
    <name type="scientific">Desulfopila aestuarii DSM 18488</name>
    <dbReference type="NCBI Taxonomy" id="1121416"/>
    <lineage>
        <taxon>Bacteria</taxon>
        <taxon>Pseudomonadati</taxon>
        <taxon>Thermodesulfobacteriota</taxon>
        <taxon>Desulfobulbia</taxon>
        <taxon>Desulfobulbales</taxon>
        <taxon>Desulfocapsaceae</taxon>
        <taxon>Desulfopila</taxon>
    </lineage>
</organism>
<dbReference type="GO" id="GO:0003700">
    <property type="term" value="F:DNA-binding transcription factor activity"/>
    <property type="evidence" value="ECO:0007669"/>
    <property type="project" value="TreeGrafter"/>
</dbReference>
<dbReference type="InterPro" id="IPR050707">
    <property type="entry name" value="HTH_MetabolicPath_Reg"/>
</dbReference>
<dbReference type="EMBL" id="FRFE01000035">
    <property type="protein sequence ID" value="SHO52380.1"/>
    <property type="molecule type" value="Genomic_DNA"/>
</dbReference>